<proteinExistence type="predicted"/>
<protein>
    <submittedName>
        <fullName evidence="1">Uncharacterized protein</fullName>
    </submittedName>
</protein>
<gene>
    <name evidence="1" type="ORF">RMSM_06087</name>
</gene>
<name>M5RD46_9BACT</name>
<organism evidence="1 2">
    <name type="scientific">Rhodopirellula maiorica SM1</name>
    <dbReference type="NCBI Taxonomy" id="1265738"/>
    <lineage>
        <taxon>Bacteria</taxon>
        <taxon>Pseudomonadati</taxon>
        <taxon>Planctomycetota</taxon>
        <taxon>Planctomycetia</taxon>
        <taxon>Pirellulales</taxon>
        <taxon>Pirellulaceae</taxon>
        <taxon>Novipirellula</taxon>
    </lineage>
</organism>
<dbReference type="EMBL" id="ANOG01000879">
    <property type="protein sequence ID" value="EMI16996.1"/>
    <property type="molecule type" value="Genomic_DNA"/>
</dbReference>
<dbReference type="Proteomes" id="UP000011991">
    <property type="component" value="Unassembled WGS sequence"/>
</dbReference>
<reference evidence="1 2" key="1">
    <citation type="journal article" date="2013" name="Mar. Genomics">
        <title>Expression of sulfatases in Rhodopirellula baltica and the diversity of sulfatases in the genus Rhodopirellula.</title>
        <authorList>
            <person name="Wegner C.E."/>
            <person name="Richter-Heitmann T."/>
            <person name="Klindworth A."/>
            <person name="Klockow C."/>
            <person name="Richter M."/>
            <person name="Achstetter T."/>
            <person name="Glockner F.O."/>
            <person name="Harder J."/>
        </authorList>
    </citation>
    <scope>NUCLEOTIDE SEQUENCE [LARGE SCALE GENOMIC DNA]</scope>
    <source>
        <strain evidence="1 2">SM1</strain>
    </source>
</reference>
<keyword evidence="2" id="KW-1185">Reference proteome</keyword>
<evidence type="ECO:0000313" key="1">
    <source>
        <dbReference type="EMBL" id="EMI16996.1"/>
    </source>
</evidence>
<comment type="caution">
    <text evidence="1">The sequence shown here is derived from an EMBL/GenBank/DDBJ whole genome shotgun (WGS) entry which is preliminary data.</text>
</comment>
<evidence type="ECO:0000313" key="2">
    <source>
        <dbReference type="Proteomes" id="UP000011991"/>
    </source>
</evidence>
<accession>M5RD46</accession>
<sequence length="70" mass="8306">MFLSYLGLGVTARFSEMLLESLCKREAKKLKVKKWGKTDEIRLLTWLRFTSTRCHIHLSLSRRNPRIMPL</sequence>
<dbReference type="AlphaFoldDB" id="M5RD46"/>